<dbReference type="Gene3D" id="3.50.50.60">
    <property type="entry name" value="FAD/NAD(P)-binding domain"/>
    <property type="match status" value="2"/>
</dbReference>
<evidence type="ECO:0000256" key="4">
    <source>
        <dbReference type="ARBA" id="ARBA00022827"/>
    </source>
</evidence>
<gene>
    <name evidence="8" type="ORF">BamIOP4010DRAFT_6637</name>
</gene>
<evidence type="ECO:0000256" key="3">
    <source>
        <dbReference type="ARBA" id="ARBA00022630"/>
    </source>
</evidence>
<comment type="cofactor">
    <cofactor evidence="1">
        <name>FAD</name>
        <dbReference type="ChEBI" id="CHEBI:57692"/>
    </cofactor>
</comment>
<dbReference type="InterPro" id="IPR051473">
    <property type="entry name" value="P2Ox-like"/>
</dbReference>
<comment type="caution">
    <text evidence="8">The sequence shown here is derived from an EMBL/GenBank/DDBJ whole genome shotgun (WGS) entry which is preliminary data.</text>
</comment>
<dbReference type="GO" id="GO:0016614">
    <property type="term" value="F:oxidoreductase activity, acting on CH-OH group of donors"/>
    <property type="evidence" value="ECO:0007669"/>
    <property type="project" value="InterPro"/>
</dbReference>
<evidence type="ECO:0000313" key="8">
    <source>
        <dbReference type="EMBL" id="EDS99845.1"/>
    </source>
</evidence>
<dbReference type="InterPro" id="IPR036188">
    <property type="entry name" value="FAD/NAD-bd_sf"/>
</dbReference>
<evidence type="ECO:0000256" key="2">
    <source>
        <dbReference type="ARBA" id="ARBA00010790"/>
    </source>
</evidence>
<dbReference type="Pfam" id="PF00732">
    <property type="entry name" value="GMC_oxred_N"/>
    <property type="match status" value="1"/>
</dbReference>
<dbReference type="GO" id="GO:0050660">
    <property type="term" value="F:flavin adenine dinucleotide binding"/>
    <property type="evidence" value="ECO:0007669"/>
    <property type="project" value="InterPro"/>
</dbReference>
<proteinExistence type="inferred from homology"/>
<sequence>MEYDVVIVGAGHAGAYLAYVLGVQRKRVLVLEAGATTHRSREDYMENFYLSTFKAPESPYPPDASRLDPAHTNAPRPTTQALVSAWDQPERSYLTYTKDSMPFASTYERIVGGTGLHWMGTCLRMGESDFALQARYGRGRDWPLSIDELVPYYARVESFIGVAADVADQASTGIFYPPGYEYPMPGIPLSIVDQFIRSRAEGLPLTDETYAAPNATRVTPTPAGRNSVPYDNRRVCHGNTNCTPICPIRAKFDAAHAMNKALATGYVELRAQTVVDRVQVSADSARVTGLHYVTYDCIDVPATSGRTGEGVAVGTVYVLAAHALENAKILLNSPWREGLSVANRSDQVGRNLMDHPVYLAWGLFPAGMRAYGYRGPVSTAGIETLRDGPFRARRAAWRIEIGNDGWQWPVTDPYATGLDYVYGSNVGGLNPERRIKGHASYVRTLNDVLTRQFRMAFLIEQEADPANRVQLSSMHRDHLGIARPLLTYRLSDYVRAGFAQARVAARELMRRLEAIEHTKTNPSSGTAFEYQGQHYNYAGAGHVCGTHLMGRSRMDSVVDADQCSWDHDNLYLVGCGSMPSIGSANPTLTMLAMVGRTADRILASL</sequence>
<dbReference type="PANTHER" id="PTHR42784:SF1">
    <property type="entry name" value="PYRANOSE 2-OXIDASE"/>
    <property type="match status" value="1"/>
</dbReference>
<dbReference type="InterPro" id="IPR000172">
    <property type="entry name" value="GMC_OxRdtase_N"/>
</dbReference>
<dbReference type="PATRIC" id="fig|396596.7.peg.456"/>
<keyword evidence="3" id="KW-0285">Flavoprotein</keyword>
<reference evidence="8 9" key="1">
    <citation type="submission" date="2008-03" db="EMBL/GenBank/DDBJ databases">
        <title>Sequencing of the draft genome and assembly of Burkholderia ambifaria IOP40-10.</title>
        <authorList>
            <consortium name="US DOE Joint Genome Institute (JGI-PGF)"/>
            <person name="Copeland A."/>
            <person name="Lucas S."/>
            <person name="Lapidus A."/>
            <person name="Glavina del Rio T."/>
            <person name="Dalin E."/>
            <person name="Tice H."/>
            <person name="Bruce D."/>
            <person name="Goodwin L."/>
            <person name="Pitluck S."/>
            <person name="Larimer F."/>
            <person name="Land M.L."/>
            <person name="Hauser L."/>
            <person name="Tiedje J."/>
            <person name="Richardson P."/>
        </authorList>
    </citation>
    <scope>NUCLEOTIDE SEQUENCE [LARGE SCALE GENOMIC DNA]</scope>
    <source>
        <strain evidence="8 9">IOP40-10</strain>
    </source>
</reference>
<evidence type="ECO:0000259" key="7">
    <source>
        <dbReference type="Pfam" id="PF05199"/>
    </source>
</evidence>
<protein>
    <submittedName>
        <fullName evidence="8">Glucose-methanol-choline oxidoreductase</fullName>
    </submittedName>
</protein>
<evidence type="ECO:0000256" key="5">
    <source>
        <dbReference type="ARBA" id="ARBA00023002"/>
    </source>
</evidence>
<dbReference type="InterPro" id="IPR007867">
    <property type="entry name" value="GMC_OxRtase_C"/>
</dbReference>
<dbReference type="AlphaFoldDB" id="B1FRH6"/>
<accession>B1FRH6</accession>
<evidence type="ECO:0000259" key="6">
    <source>
        <dbReference type="Pfam" id="PF00732"/>
    </source>
</evidence>
<feature type="domain" description="Glucose-methanol-choline oxidoreductase C-terminal" evidence="7">
    <location>
        <begin position="466"/>
        <end position="593"/>
    </location>
</feature>
<dbReference type="SUPFAM" id="SSF51905">
    <property type="entry name" value="FAD/NAD(P)-binding domain"/>
    <property type="match status" value="1"/>
</dbReference>
<organism evidence="8 9">
    <name type="scientific">Burkholderia ambifaria IOP40-10</name>
    <dbReference type="NCBI Taxonomy" id="396596"/>
    <lineage>
        <taxon>Bacteria</taxon>
        <taxon>Pseudomonadati</taxon>
        <taxon>Pseudomonadota</taxon>
        <taxon>Betaproteobacteria</taxon>
        <taxon>Burkholderiales</taxon>
        <taxon>Burkholderiaceae</taxon>
        <taxon>Burkholderia</taxon>
        <taxon>Burkholderia cepacia complex</taxon>
    </lineage>
</organism>
<evidence type="ECO:0000313" key="9">
    <source>
        <dbReference type="Proteomes" id="UP000005463"/>
    </source>
</evidence>
<dbReference type="EMBL" id="ABLC01000415">
    <property type="protein sequence ID" value="EDS99845.1"/>
    <property type="molecule type" value="Genomic_DNA"/>
</dbReference>
<keyword evidence="4" id="KW-0274">FAD</keyword>
<name>B1FRH6_9BURK</name>
<dbReference type="Proteomes" id="UP000005463">
    <property type="component" value="Unassembled WGS sequence"/>
</dbReference>
<evidence type="ECO:0000256" key="1">
    <source>
        <dbReference type="ARBA" id="ARBA00001974"/>
    </source>
</evidence>
<comment type="similarity">
    <text evidence="2">Belongs to the GMC oxidoreductase family.</text>
</comment>
<keyword evidence="5" id="KW-0560">Oxidoreductase</keyword>
<feature type="domain" description="Glucose-methanol-choline oxidoreductase N-terminal" evidence="6">
    <location>
        <begin position="223"/>
        <end position="357"/>
    </location>
</feature>
<dbReference type="Pfam" id="PF05199">
    <property type="entry name" value="GMC_oxred_C"/>
    <property type="match status" value="1"/>
</dbReference>
<dbReference type="PANTHER" id="PTHR42784">
    <property type="entry name" value="PYRANOSE 2-OXIDASE"/>
    <property type="match status" value="1"/>
</dbReference>
<dbReference type="RefSeq" id="WP_006755787.1">
    <property type="nucleotide sequence ID" value="NZ_ABLC01000415.1"/>
</dbReference>